<organism evidence="5 6">
    <name type="scientific">Sphingobacterium alkalisoli</name>
    <dbReference type="NCBI Taxonomy" id="1874115"/>
    <lineage>
        <taxon>Bacteria</taxon>
        <taxon>Pseudomonadati</taxon>
        <taxon>Bacteroidota</taxon>
        <taxon>Sphingobacteriia</taxon>
        <taxon>Sphingobacteriales</taxon>
        <taxon>Sphingobacteriaceae</taxon>
        <taxon>Sphingobacterium</taxon>
    </lineage>
</organism>
<accession>A0A4U0H1S5</accession>
<name>A0A4U0H1S5_9SPHI</name>
<dbReference type="PROSITE" id="PS00041">
    <property type="entry name" value="HTH_ARAC_FAMILY_1"/>
    <property type="match status" value="1"/>
</dbReference>
<dbReference type="Gene3D" id="1.10.10.60">
    <property type="entry name" value="Homeodomain-like"/>
    <property type="match status" value="2"/>
</dbReference>
<evidence type="ECO:0000256" key="1">
    <source>
        <dbReference type="ARBA" id="ARBA00023015"/>
    </source>
</evidence>
<feature type="domain" description="HTH araC/xylS-type" evidence="4">
    <location>
        <begin position="179"/>
        <end position="277"/>
    </location>
</feature>
<dbReference type="InterPro" id="IPR018062">
    <property type="entry name" value="HTH_AraC-typ_CS"/>
</dbReference>
<dbReference type="OrthoDB" id="9816011at2"/>
<dbReference type="PROSITE" id="PS01124">
    <property type="entry name" value="HTH_ARAC_FAMILY_2"/>
    <property type="match status" value="1"/>
</dbReference>
<dbReference type="InterPro" id="IPR020449">
    <property type="entry name" value="Tscrpt_reg_AraC-type_HTH"/>
</dbReference>
<reference evidence="5 6" key="1">
    <citation type="submission" date="2019-04" db="EMBL/GenBank/DDBJ databases">
        <title>Sphingobacterium olei sp. nov., isolated from oil-contaminated soil.</title>
        <authorList>
            <person name="Liu B."/>
        </authorList>
    </citation>
    <scope>NUCLEOTIDE SEQUENCE [LARGE SCALE GENOMIC DNA]</scope>
    <source>
        <strain evidence="5 6">Y3L14</strain>
    </source>
</reference>
<dbReference type="PANTHER" id="PTHR43280">
    <property type="entry name" value="ARAC-FAMILY TRANSCRIPTIONAL REGULATOR"/>
    <property type="match status" value="1"/>
</dbReference>
<evidence type="ECO:0000256" key="3">
    <source>
        <dbReference type="ARBA" id="ARBA00023163"/>
    </source>
</evidence>
<dbReference type="SUPFAM" id="SSF46689">
    <property type="entry name" value="Homeodomain-like"/>
    <property type="match status" value="2"/>
</dbReference>
<sequence length="280" mass="32937">MIIDRTHFNLNNKCVVEKLRIKTPFKYAAIFQNEACFLYIKDGETTLKSPTEKLNIYLSESVLLKCGKYFAELIQKSKNQYCEIFAIHLHPDILIELYKDEIPSFINPTDRKYFAKKTERQGIMVHFIESFDFYFRNPTLVNDDLLKLKLKELILLLLQTSNAENVMSLFSHLFTQRQANFKEVIQAHLFSNITISELAVLSSRSLSSFKRDFEKYFQDTPANYIKEQKLLKASNLLGFTDFSISEICYKVGFNDTSYFTKLFKKKYNLSPFEYRKSKVL</sequence>
<dbReference type="Pfam" id="PF22200">
    <property type="entry name" value="ExsA_N"/>
    <property type="match status" value="1"/>
</dbReference>
<dbReference type="InterPro" id="IPR054015">
    <property type="entry name" value="ExsA-like_N"/>
</dbReference>
<dbReference type="PRINTS" id="PR00032">
    <property type="entry name" value="HTHARAC"/>
</dbReference>
<keyword evidence="3" id="KW-0804">Transcription</keyword>
<evidence type="ECO:0000313" key="6">
    <source>
        <dbReference type="Proteomes" id="UP000309872"/>
    </source>
</evidence>
<dbReference type="SMART" id="SM00342">
    <property type="entry name" value="HTH_ARAC"/>
    <property type="match status" value="1"/>
</dbReference>
<evidence type="ECO:0000259" key="4">
    <source>
        <dbReference type="PROSITE" id="PS01124"/>
    </source>
</evidence>
<dbReference type="EMBL" id="SUKA01000003">
    <property type="protein sequence ID" value="TJY65525.1"/>
    <property type="molecule type" value="Genomic_DNA"/>
</dbReference>
<dbReference type="InterPro" id="IPR009057">
    <property type="entry name" value="Homeodomain-like_sf"/>
</dbReference>
<gene>
    <name evidence="5" type="ORF">FAZ19_10315</name>
</gene>
<dbReference type="AlphaFoldDB" id="A0A4U0H1S5"/>
<proteinExistence type="predicted"/>
<dbReference type="Proteomes" id="UP000309872">
    <property type="component" value="Unassembled WGS sequence"/>
</dbReference>
<keyword evidence="6" id="KW-1185">Reference proteome</keyword>
<dbReference type="GO" id="GO:0003700">
    <property type="term" value="F:DNA-binding transcription factor activity"/>
    <property type="evidence" value="ECO:0007669"/>
    <property type="project" value="InterPro"/>
</dbReference>
<comment type="caution">
    <text evidence="5">The sequence shown here is derived from an EMBL/GenBank/DDBJ whole genome shotgun (WGS) entry which is preliminary data.</text>
</comment>
<dbReference type="GO" id="GO:0043565">
    <property type="term" value="F:sequence-specific DNA binding"/>
    <property type="evidence" value="ECO:0007669"/>
    <property type="project" value="InterPro"/>
</dbReference>
<protein>
    <submittedName>
        <fullName evidence="5">Helix-turn-helix domain-containing protein</fullName>
    </submittedName>
</protein>
<keyword evidence="1" id="KW-0805">Transcription regulation</keyword>
<dbReference type="InterPro" id="IPR018060">
    <property type="entry name" value="HTH_AraC"/>
</dbReference>
<evidence type="ECO:0000256" key="2">
    <source>
        <dbReference type="ARBA" id="ARBA00023125"/>
    </source>
</evidence>
<keyword evidence="2" id="KW-0238">DNA-binding</keyword>
<dbReference type="PANTHER" id="PTHR43280:SF30">
    <property type="entry name" value="MMSAB OPERON REGULATORY PROTEIN"/>
    <property type="match status" value="1"/>
</dbReference>
<evidence type="ECO:0000313" key="5">
    <source>
        <dbReference type="EMBL" id="TJY65525.1"/>
    </source>
</evidence>
<dbReference type="Pfam" id="PF12833">
    <property type="entry name" value="HTH_18"/>
    <property type="match status" value="1"/>
</dbReference>